<gene>
    <name evidence="9" type="ORF">P170DRAFT_409469</name>
</gene>
<feature type="transmembrane region" description="Helical" evidence="8">
    <location>
        <begin position="393"/>
        <end position="411"/>
    </location>
</feature>
<dbReference type="FunFam" id="1.20.1250.20:FF:000064">
    <property type="entry name" value="MFS allantoate transporter"/>
    <property type="match status" value="1"/>
</dbReference>
<proteinExistence type="inferred from homology"/>
<organism evidence="9 10">
    <name type="scientific">Aspergillus steynii IBT 23096</name>
    <dbReference type="NCBI Taxonomy" id="1392250"/>
    <lineage>
        <taxon>Eukaryota</taxon>
        <taxon>Fungi</taxon>
        <taxon>Dikarya</taxon>
        <taxon>Ascomycota</taxon>
        <taxon>Pezizomycotina</taxon>
        <taxon>Eurotiomycetes</taxon>
        <taxon>Eurotiomycetidae</taxon>
        <taxon>Eurotiales</taxon>
        <taxon>Aspergillaceae</taxon>
        <taxon>Aspergillus</taxon>
        <taxon>Aspergillus subgen. Circumdati</taxon>
    </lineage>
</organism>
<dbReference type="Proteomes" id="UP000234275">
    <property type="component" value="Unassembled WGS sequence"/>
</dbReference>
<evidence type="ECO:0000256" key="8">
    <source>
        <dbReference type="SAM" id="Phobius"/>
    </source>
</evidence>
<evidence type="ECO:0000256" key="5">
    <source>
        <dbReference type="ARBA" id="ARBA00023136"/>
    </source>
</evidence>
<dbReference type="Gene3D" id="1.20.1250.20">
    <property type="entry name" value="MFS general substrate transporter like domains"/>
    <property type="match status" value="1"/>
</dbReference>
<evidence type="ECO:0000313" key="9">
    <source>
        <dbReference type="EMBL" id="PLB49840.1"/>
    </source>
</evidence>
<keyword evidence="10" id="KW-1185">Reference proteome</keyword>
<dbReference type="Pfam" id="PF07690">
    <property type="entry name" value="MFS_1"/>
    <property type="match status" value="1"/>
</dbReference>
<dbReference type="EMBL" id="MSFO01000004">
    <property type="protein sequence ID" value="PLB49840.1"/>
    <property type="molecule type" value="Genomic_DNA"/>
</dbReference>
<dbReference type="InterPro" id="IPR036259">
    <property type="entry name" value="MFS_trans_sf"/>
</dbReference>
<evidence type="ECO:0000256" key="7">
    <source>
        <dbReference type="SAM" id="MobiDB-lite"/>
    </source>
</evidence>
<dbReference type="InterPro" id="IPR011701">
    <property type="entry name" value="MFS"/>
</dbReference>
<comment type="caution">
    <text evidence="9">The sequence shown here is derived from an EMBL/GenBank/DDBJ whole genome shotgun (WGS) entry which is preliminary data.</text>
</comment>
<dbReference type="AlphaFoldDB" id="A0A2I2GAD3"/>
<reference evidence="9 10" key="1">
    <citation type="submission" date="2016-12" db="EMBL/GenBank/DDBJ databases">
        <title>The genomes of Aspergillus section Nigri reveals drivers in fungal speciation.</title>
        <authorList>
            <consortium name="DOE Joint Genome Institute"/>
            <person name="Vesth T.C."/>
            <person name="Nybo J."/>
            <person name="Theobald S."/>
            <person name="Brandl J."/>
            <person name="Frisvad J.C."/>
            <person name="Nielsen K.F."/>
            <person name="Lyhne E.K."/>
            <person name="Kogle M.E."/>
            <person name="Kuo A."/>
            <person name="Riley R."/>
            <person name="Clum A."/>
            <person name="Nolan M."/>
            <person name="Lipzen A."/>
            <person name="Salamov A."/>
            <person name="Henrissat B."/>
            <person name="Wiebenga A."/>
            <person name="De Vries R.P."/>
            <person name="Grigoriev I.V."/>
            <person name="Mortensen U.H."/>
            <person name="Andersen M.R."/>
            <person name="Baker S.E."/>
        </authorList>
    </citation>
    <scope>NUCLEOTIDE SEQUENCE [LARGE SCALE GENOMIC DNA]</scope>
    <source>
        <strain evidence="9 10">IBT 23096</strain>
    </source>
</reference>
<feature type="region of interest" description="Disordered" evidence="7">
    <location>
        <begin position="1"/>
        <end position="23"/>
    </location>
</feature>
<keyword evidence="4 8" id="KW-1133">Transmembrane helix</keyword>
<feature type="transmembrane region" description="Helical" evidence="8">
    <location>
        <begin position="458"/>
        <end position="477"/>
    </location>
</feature>
<comment type="similarity">
    <text evidence="6">Belongs to the major facilitator superfamily. Allantoate permease family.</text>
</comment>
<keyword evidence="3 8" id="KW-0812">Transmembrane</keyword>
<keyword evidence="2" id="KW-0813">Transport</keyword>
<dbReference type="SUPFAM" id="SSF103473">
    <property type="entry name" value="MFS general substrate transporter"/>
    <property type="match status" value="1"/>
</dbReference>
<evidence type="ECO:0000256" key="2">
    <source>
        <dbReference type="ARBA" id="ARBA00022448"/>
    </source>
</evidence>
<evidence type="ECO:0000313" key="10">
    <source>
        <dbReference type="Proteomes" id="UP000234275"/>
    </source>
</evidence>
<dbReference type="RefSeq" id="XP_024705142.1">
    <property type="nucleotide sequence ID" value="XM_024846787.1"/>
</dbReference>
<feature type="transmembrane region" description="Helical" evidence="8">
    <location>
        <begin position="136"/>
        <end position="158"/>
    </location>
</feature>
<evidence type="ECO:0000256" key="3">
    <source>
        <dbReference type="ARBA" id="ARBA00022692"/>
    </source>
</evidence>
<keyword evidence="5 8" id="KW-0472">Membrane</keyword>
<dbReference type="PANTHER" id="PTHR43791">
    <property type="entry name" value="PERMEASE-RELATED"/>
    <property type="match status" value="1"/>
</dbReference>
<feature type="transmembrane region" description="Helical" evidence="8">
    <location>
        <begin position="164"/>
        <end position="185"/>
    </location>
</feature>
<feature type="transmembrane region" description="Helical" evidence="8">
    <location>
        <begin position="227"/>
        <end position="247"/>
    </location>
</feature>
<feature type="transmembrane region" description="Helical" evidence="8">
    <location>
        <begin position="361"/>
        <end position="381"/>
    </location>
</feature>
<feature type="compositionally biased region" description="Basic and acidic residues" evidence="7">
    <location>
        <begin position="1"/>
        <end position="20"/>
    </location>
</feature>
<name>A0A2I2GAD3_9EURO</name>
<dbReference type="GO" id="GO:0016020">
    <property type="term" value="C:membrane"/>
    <property type="evidence" value="ECO:0007669"/>
    <property type="project" value="UniProtKB-SubCell"/>
</dbReference>
<feature type="transmembrane region" description="Helical" evidence="8">
    <location>
        <begin position="295"/>
        <end position="315"/>
    </location>
</feature>
<evidence type="ECO:0000256" key="4">
    <source>
        <dbReference type="ARBA" id="ARBA00022989"/>
    </source>
</evidence>
<dbReference type="PANTHER" id="PTHR43791:SF81">
    <property type="entry name" value="TRANSPORTER, PUTATIVE (AFU_ORTHOLOGUE AFUA_7G01190)-RELATED"/>
    <property type="match status" value="1"/>
</dbReference>
<protein>
    <submittedName>
        <fullName evidence="9">MFS general substrate transporter</fullName>
    </submittedName>
</protein>
<dbReference type="OrthoDB" id="6730379at2759"/>
<accession>A0A2I2GAD3</accession>
<feature type="transmembrane region" description="Helical" evidence="8">
    <location>
        <begin position="335"/>
        <end position="354"/>
    </location>
</feature>
<feature type="transmembrane region" description="Helical" evidence="8">
    <location>
        <begin position="423"/>
        <end position="446"/>
    </location>
</feature>
<evidence type="ECO:0000256" key="6">
    <source>
        <dbReference type="ARBA" id="ARBA00037968"/>
    </source>
</evidence>
<dbReference type="GeneID" id="36554486"/>
<sequence length="521" mass="57930">MEDRVVDEKSLYKEQSRGDAHSVAVGELDSSGDAEEFLRTHNLRRGDLEELLQDEQAQKRLVRQVDWLLMPLLCGTYLLQYIDKQALSYGAVFDLFDNTGISSNQYSWLASIFYFAYLSCEWPANYLAQRFPTGTFISICVICWGSILCCTAASHSFAGLGICRFLLGAFEAPITPCFMLLVSTWYTRAEQPVRAGLFYCFNGFGSIVGGLLFYGVGQAQGWDVWRIIFILCGGITVCWGVVLFFFLPNTIVSARFYTVEQKALLVARSYGNQTGEQSRTIKTPQIKEALLDPQVWLLFFFVLLNECVNGGLANFGKLIVKGFTGGDALLTTVYGIPYGAWLAAFILSGSWLATRFNNIRTWVMIAYVCPTLVASCLFWKLPRDGSQENGLLMAYYIAPSFVSSLVLALQLPAMNVSGYTKRVTSTSFVFLAYCAGNVIGPHAFLSTEAPVYQTGCKVIIGCTCGQVVLALALRALLVRRNKKRDEEARQAGPGDIRGTGTDGVILQDLTDFENREFRYCY</sequence>
<dbReference type="VEuPathDB" id="FungiDB:P170DRAFT_409469"/>
<dbReference type="GO" id="GO:0022857">
    <property type="term" value="F:transmembrane transporter activity"/>
    <property type="evidence" value="ECO:0007669"/>
    <property type="project" value="InterPro"/>
</dbReference>
<comment type="subcellular location">
    <subcellularLocation>
        <location evidence="1">Membrane</location>
        <topology evidence="1">Multi-pass membrane protein</topology>
    </subcellularLocation>
</comment>
<evidence type="ECO:0000256" key="1">
    <source>
        <dbReference type="ARBA" id="ARBA00004141"/>
    </source>
</evidence>
<feature type="transmembrane region" description="Helical" evidence="8">
    <location>
        <begin position="197"/>
        <end position="215"/>
    </location>
</feature>